<feature type="transmembrane region" description="Helical" evidence="1">
    <location>
        <begin position="47"/>
        <end position="65"/>
    </location>
</feature>
<feature type="transmembrane region" description="Helical" evidence="1">
    <location>
        <begin position="23"/>
        <end position="41"/>
    </location>
</feature>
<sequence length="70" mass="7965">MLAFILIIVQHQAKKGIKRYLKYMRLPFVLHGIIMMMLYAVGTGAMLAFFFFIATILCVFSLLTVSTGNF</sequence>
<keyword evidence="1" id="KW-0812">Transmembrane</keyword>
<comment type="caution">
    <text evidence="2">The sequence shown here is derived from an EMBL/GenBank/DDBJ whole genome shotgun (WGS) entry which is preliminary data.</text>
</comment>
<proteinExistence type="predicted"/>
<name>A0A3E2VU48_CLOIN</name>
<protein>
    <submittedName>
        <fullName evidence="2">Uncharacterized protein</fullName>
    </submittedName>
</protein>
<dbReference type="Proteomes" id="UP000260025">
    <property type="component" value="Unassembled WGS sequence"/>
</dbReference>
<dbReference type="EMBL" id="QVEV01000024">
    <property type="protein sequence ID" value="RGC14057.1"/>
    <property type="molecule type" value="Genomic_DNA"/>
</dbReference>
<dbReference type="AlphaFoldDB" id="A0A3E2VU48"/>
<evidence type="ECO:0000313" key="3">
    <source>
        <dbReference type="Proteomes" id="UP000260025"/>
    </source>
</evidence>
<gene>
    <name evidence="2" type="ORF">DXA38_14730</name>
</gene>
<keyword evidence="1" id="KW-0472">Membrane</keyword>
<dbReference type="RefSeq" id="WP_117443827.1">
    <property type="nucleotide sequence ID" value="NZ_JAJFEN010000019.1"/>
</dbReference>
<accession>A0A3E2VU48</accession>
<evidence type="ECO:0000313" key="2">
    <source>
        <dbReference type="EMBL" id="RGC14057.1"/>
    </source>
</evidence>
<reference evidence="2 3" key="1">
    <citation type="submission" date="2018-08" db="EMBL/GenBank/DDBJ databases">
        <title>A genome reference for cultivated species of the human gut microbiota.</title>
        <authorList>
            <person name="Zou Y."/>
            <person name="Xue W."/>
            <person name="Luo G."/>
        </authorList>
    </citation>
    <scope>NUCLEOTIDE SEQUENCE [LARGE SCALE GENOMIC DNA]</scope>
    <source>
        <strain evidence="2 3">OF01-2LB</strain>
    </source>
</reference>
<keyword evidence="1" id="KW-1133">Transmembrane helix</keyword>
<organism evidence="2 3">
    <name type="scientific">Clostridium innocuum</name>
    <dbReference type="NCBI Taxonomy" id="1522"/>
    <lineage>
        <taxon>Bacteria</taxon>
        <taxon>Bacillati</taxon>
        <taxon>Bacillota</taxon>
        <taxon>Clostridia</taxon>
        <taxon>Eubacteriales</taxon>
        <taxon>Clostridiaceae</taxon>
        <taxon>Clostridium</taxon>
    </lineage>
</organism>
<evidence type="ECO:0000256" key="1">
    <source>
        <dbReference type="SAM" id="Phobius"/>
    </source>
</evidence>